<organism evidence="8">
    <name type="scientific">Cryptococcus bacillisporus CA1280</name>
    <dbReference type="NCBI Taxonomy" id="1296109"/>
    <lineage>
        <taxon>Eukaryota</taxon>
        <taxon>Fungi</taxon>
        <taxon>Dikarya</taxon>
        <taxon>Basidiomycota</taxon>
        <taxon>Agaricomycotina</taxon>
        <taxon>Tremellomycetes</taxon>
        <taxon>Tremellales</taxon>
        <taxon>Cryptococcaceae</taxon>
        <taxon>Cryptococcus</taxon>
        <taxon>Cryptococcus gattii species complex</taxon>
    </lineage>
</organism>
<dbReference type="InterPro" id="IPR047153">
    <property type="entry name" value="TRIM45/56/19-like"/>
</dbReference>
<keyword evidence="2 4" id="KW-0863">Zinc-finger</keyword>
<feature type="compositionally biased region" description="Basic residues" evidence="6">
    <location>
        <begin position="1"/>
        <end position="22"/>
    </location>
</feature>
<feature type="compositionally biased region" description="Acidic residues" evidence="6">
    <location>
        <begin position="481"/>
        <end position="513"/>
    </location>
</feature>
<dbReference type="GO" id="GO:0061630">
    <property type="term" value="F:ubiquitin protein ligase activity"/>
    <property type="evidence" value="ECO:0007669"/>
    <property type="project" value="TreeGrafter"/>
</dbReference>
<feature type="compositionally biased region" description="Basic residues" evidence="6">
    <location>
        <begin position="71"/>
        <end position="85"/>
    </location>
</feature>
<dbReference type="SMART" id="SM00184">
    <property type="entry name" value="RING"/>
    <property type="match status" value="1"/>
</dbReference>
<feature type="region of interest" description="Disordered" evidence="6">
    <location>
        <begin position="450"/>
        <end position="566"/>
    </location>
</feature>
<dbReference type="FunFam" id="3.30.40.10:FF:000880">
    <property type="entry name" value="Unplaced genomic scaffold supercont2.7, whole genome shotgun sequence"/>
    <property type="match status" value="1"/>
</dbReference>
<reference evidence="8" key="1">
    <citation type="submission" date="2015-01" db="EMBL/GenBank/DDBJ databases">
        <title>The Genome Sequence of Cryptococcus gattii CA1280.</title>
        <authorList>
            <consortium name="The Broad Institute Genomics Platform"/>
            <person name="Cuomo C."/>
            <person name="Litvintseva A."/>
            <person name="Chen Y."/>
            <person name="Heitman J."/>
            <person name="Sun S."/>
            <person name="Springer D."/>
            <person name="Dromer F."/>
            <person name="Young S."/>
            <person name="Zeng Q."/>
            <person name="Gargeya S."/>
            <person name="Abouelleil A."/>
            <person name="Alvarado L."/>
            <person name="Chapman S.B."/>
            <person name="Gainer-Dewar J."/>
            <person name="Goldberg J."/>
            <person name="Griggs A."/>
            <person name="Gujja S."/>
            <person name="Hansen M."/>
            <person name="Howarth C."/>
            <person name="Imamovic A."/>
            <person name="Larimer J."/>
            <person name="Murphy C."/>
            <person name="Naylor J."/>
            <person name="Pearson M."/>
            <person name="Priest M."/>
            <person name="Roberts A."/>
            <person name="Saif S."/>
            <person name="Shea T."/>
            <person name="Sykes S."/>
            <person name="Wortman J."/>
            <person name="Nusbaum C."/>
            <person name="Birren B."/>
        </authorList>
    </citation>
    <scope>NUCLEOTIDE SEQUENCE [LARGE SCALE GENOMIC DNA]</scope>
    <source>
        <strain evidence="8">CA1280</strain>
    </source>
</reference>
<dbReference type="OrthoDB" id="6105938at2759"/>
<keyword evidence="1" id="KW-0479">Metal-binding</keyword>
<dbReference type="InterPro" id="IPR001841">
    <property type="entry name" value="Znf_RING"/>
</dbReference>
<feature type="compositionally biased region" description="Polar residues" evidence="6">
    <location>
        <begin position="539"/>
        <end position="548"/>
    </location>
</feature>
<dbReference type="GO" id="GO:0008270">
    <property type="term" value="F:zinc ion binding"/>
    <property type="evidence" value="ECO:0007669"/>
    <property type="project" value="UniProtKB-KW"/>
</dbReference>
<feature type="region of interest" description="Disordered" evidence="6">
    <location>
        <begin position="398"/>
        <end position="423"/>
    </location>
</feature>
<feature type="region of interest" description="Disordered" evidence="6">
    <location>
        <begin position="1"/>
        <end position="87"/>
    </location>
</feature>
<feature type="compositionally biased region" description="Low complexity" evidence="6">
    <location>
        <begin position="24"/>
        <end position="35"/>
    </location>
</feature>
<feature type="coiled-coil region" evidence="5">
    <location>
        <begin position="158"/>
        <end position="230"/>
    </location>
</feature>
<proteinExistence type="predicted"/>
<keyword evidence="5" id="KW-0175">Coiled coil</keyword>
<gene>
    <name evidence="8" type="ORF">I312_02222</name>
</gene>
<feature type="compositionally biased region" description="Low complexity" evidence="6">
    <location>
        <begin position="338"/>
        <end position="349"/>
    </location>
</feature>
<evidence type="ECO:0000256" key="1">
    <source>
        <dbReference type="ARBA" id="ARBA00022723"/>
    </source>
</evidence>
<dbReference type="PROSITE" id="PS50089">
    <property type="entry name" value="ZF_RING_2"/>
    <property type="match status" value="1"/>
</dbReference>
<dbReference type="PANTHER" id="PTHR25462:SF296">
    <property type="entry name" value="MEIOTIC P26, ISOFORM F"/>
    <property type="match status" value="1"/>
</dbReference>
<dbReference type="AlphaFoldDB" id="A0A0D0UJL3"/>
<evidence type="ECO:0000256" key="4">
    <source>
        <dbReference type="PROSITE-ProRule" id="PRU00175"/>
    </source>
</evidence>
<sequence>MPPSTRPHKSSSPRRKSAHPYHRPSSSVPAAQPSVLDTKQESLNTQDKQHVTDASVHFSVPETSLSQGSEKRKKKNKRKKNKKSRAMQLDAIKCSYAPPTGLLSPSKPLQTKCGTDITSPISHPGITEAALLPLKHNTPLISLEPSSDNGPVSDKARATNLNRDIARLREEAQKREAVHLELSKAHEEAGRLREKVENLTKREDELKARIEELERAVEASNQKTKILDTAMQQHDSTKKDLTEALTCTVCFEILRDPYMLSCGHMACKSCLFDWFRSPGAYRRPPTPITSTSNLSYYTKICHMCRCIILRRPTRVFFLRSILEPLGLHQDDPPPPLASHPAESSFSSASDPWKLIFPPDPITYKLHDDDDHCLRCPECMGEVEDGSCFSCGINFSSDSEMEGQNEEDFGGLDEDSWPSDEGDESRGAFFQHLFRFHPHLANIYNQRHPLGIDVDDDESDSDSNSMFVVEEPPNHVSVDNMSVDEDVITDSEGYEDSFIDDEEEESYSEDDSGDSDVVLLDNEDRPMRGGPPPRVRSVMSESGNESDQPVFTGRTRRTAGRVVSDSE</sequence>
<evidence type="ECO:0000256" key="2">
    <source>
        <dbReference type="ARBA" id="ARBA00022771"/>
    </source>
</evidence>
<evidence type="ECO:0000313" key="8">
    <source>
        <dbReference type="EMBL" id="KIR48378.1"/>
    </source>
</evidence>
<feature type="region of interest" description="Disordered" evidence="6">
    <location>
        <begin position="331"/>
        <end position="350"/>
    </location>
</feature>
<name>A0A0D0UJL3_CRYGA</name>
<dbReference type="PANTHER" id="PTHR25462">
    <property type="entry name" value="BONUS, ISOFORM C-RELATED"/>
    <property type="match status" value="1"/>
</dbReference>
<feature type="compositionally biased region" description="Acidic residues" evidence="6">
    <location>
        <begin position="398"/>
        <end position="422"/>
    </location>
</feature>
<evidence type="ECO:0000259" key="7">
    <source>
        <dbReference type="PROSITE" id="PS50089"/>
    </source>
</evidence>
<protein>
    <recommendedName>
        <fullName evidence="7">RING-type domain-containing protein</fullName>
    </recommendedName>
</protein>
<keyword evidence="3" id="KW-0862">Zinc</keyword>
<dbReference type="Gene3D" id="3.30.40.10">
    <property type="entry name" value="Zinc/RING finger domain, C3HC4 (zinc finger)"/>
    <property type="match status" value="1"/>
</dbReference>
<dbReference type="InterPro" id="IPR013083">
    <property type="entry name" value="Znf_RING/FYVE/PHD"/>
</dbReference>
<dbReference type="EMBL" id="KN847977">
    <property type="protein sequence ID" value="KIR48378.1"/>
    <property type="molecule type" value="Genomic_DNA"/>
</dbReference>
<dbReference type="Pfam" id="PF13445">
    <property type="entry name" value="zf-RING_UBOX"/>
    <property type="match status" value="1"/>
</dbReference>
<dbReference type="SUPFAM" id="SSF57850">
    <property type="entry name" value="RING/U-box"/>
    <property type="match status" value="1"/>
</dbReference>
<evidence type="ECO:0000256" key="3">
    <source>
        <dbReference type="ARBA" id="ARBA00022833"/>
    </source>
</evidence>
<feature type="domain" description="RING-type" evidence="7">
    <location>
        <begin position="247"/>
        <end position="305"/>
    </location>
</feature>
<dbReference type="HOGENOM" id="CLU_558988_0_0_1"/>
<evidence type="ECO:0000256" key="6">
    <source>
        <dbReference type="SAM" id="MobiDB-lite"/>
    </source>
</evidence>
<accession>A0A0D0UJL3</accession>
<dbReference type="GO" id="GO:0005654">
    <property type="term" value="C:nucleoplasm"/>
    <property type="evidence" value="ECO:0007669"/>
    <property type="project" value="TreeGrafter"/>
</dbReference>
<evidence type="ECO:0000256" key="5">
    <source>
        <dbReference type="SAM" id="Coils"/>
    </source>
</evidence>
<dbReference type="InterPro" id="IPR027370">
    <property type="entry name" value="Znf-RING_euk"/>
</dbReference>